<evidence type="ECO:0000256" key="2">
    <source>
        <dbReference type="ARBA" id="ARBA00022801"/>
    </source>
</evidence>
<sequence length="367" mass="39135">MSGSVGADGGGRLLAAAGVLLPDERGRILVVRLTYDRKHPIAIPGGGWEPSDGSPRQTAFREIAEELGVRPELGPLACVDWSLGNGRPPIAAHLYWAAPLRGEQLSVFRPQATEVGGWAWLTDRQLASALPPRLSRRVTACLTAPRGAGPLELEDSRPVGHTVTHVPPVPPPPYARAAGLELSGSGGTAQQRPPLEREAYYASLPRIRAKARMLFTDPAGRVLLVRLRPREDRPYWTLPGGGVEADREMPRAAARRETREELGWEREPGRLLALDWSAGPDGSVAMVYVFDGGEVTAELLGRITLPPEELVDWGMFTAAEAREVLSEQARCRLEAALAVRAAGRDGGGGGPVELVGGRAVAAGPSVA</sequence>
<gene>
    <name evidence="5" type="ORF">GCM10010430_67710</name>
</gene>
<dbReference type="PANTHER" id="PTHR43046">
    <property type="entry name" value="GDP-MANNOSE MANNOSYL HYDROLASE"/>
    <property type="match status" value="1"/>
</dbReference>
<dbReference type="Gene3D" id="3.90.79.10">
    <property type="entry name" value="Nucleoside Triphosphate Pyrophosphohydrolase"/>
    <property type="match status" value="2"/>
</dbReference>
<dbReference type="InterPro" id="IPR000086">
    <property type="entry name" value="NUDIX_hydrolase_dom"/>
</dbReference>
<evidence type="ECO:0000259" key="4">
    <source>
        <dbReference type="PROSITE" id="PS51462"/>
    </source>
</evidence>
<evidence type="ECO:0000256" key="3">
    <source>
        <dbReference type="ARBA" id="ARBA00022842"/>
    </source>
</evidence>
<dbReference type="Pfam" id="PF00293">
    <property type="entry name" value="NUDIX"/>
    <property type="match status" value="2"/>
</dbReference>
<name>A0ABN3EUK8_9ACTN</name>
<dbReference type="InterPro" id="IPR020084">
    <property type="entry name" value="NUDIX_hydrolase_CS"/>
</dbReference>
<reference evidence="5 6" key="1">
    <citation type="journal article" date="2019" name="Int. J. Syst. Evol. Microbiol.">
        <title>The Global Catalogue of Microorganisms (GCM) 10K type strain sequencing project: providing services to taxonomists for standard genome sequencing and annotation.</title>
        <authorList>
            <consortium name="The Broad Institute Genomics Platform"/>
            <consortium name="The Broad Institute Genome Sequencing Center for Infectious Disease"/>
            <person name="Wu L."/>
            <person name="Ma J."/>
        </authorList>
    </citation>
    <scope>NUCLEOTIDE SEQUENCE [LARGE SCALE GENOMIC DNA]</scope>
    <source>
        <strain evidence="5 6">JCM 7356</strain>
    </source>
</reference>
<dbReference type="Proteomes" id="UP001500305">
    <property type="component" value="Unassembled WGS sequence"/>
</dbReference>
<keyword evidence="3" id="KW-0460">Magnesium</keyword>
<dbReference type="CDD" id="cd18876">
    <property type="entry name" value="NUDIX_Hydrolase"/>
    <property type="match status" value="1"/>
</dbReference>
<keyword evidence="2" id="KW-0378">Hydrolase</keyword>
<dbReference type="InterPro" id="IPR015797">
    <property type="entry name" value="NUDIX_hydrolase-like_dom_sf"/>
</dbReference>
<feature type="domain" description="Nudix hydrolase" evidence="4">
    <location>
        <begin position="11"/>
        <end position="144"/>
    </location>
</feature>
<keyword evidence="6" id="KW-1185">Reference proteome</keyword>
<dbReference type="RefSeq" id="WP_344640388.1">
    <property type="nucleotide sequence ID" value="NZ_BAAATR010000044.1"/>
</dbReference>
<dbReference type="PROSITE" id="PS51462">
    <property type="entry name" value="NUDIX"/>
    <property type="match status" value="2"/>
</dbReference>
<comment type="caution">
    <text evidence="5">The sequence shown here is derived from an EMBL/GenBank/DDBJ whole genome shotgun (WGS) entry which is preliminary data.</text>
</comment>
<dbReference type="EMBL" id="BAAATR010000044">
    <property type="protein sequence ID" value="GAA2272172.1"/>
    <property type="molecule type" value="Genomic_DNA"/>
</dbReference>
<accession>A0ABN3EUK8</accession>
<evidence type="ECO:0000256" key="1">
    <source>
        <dbReference type="ARBA" id="ARBA00001946"/>
    </source>
</evidence>
<feature type="domain" description="Nudix hydrolase" evidence="4">
    <location>
        <begin position="205"/>
        <end position="330"/>
    </location>
</feature>
<evidence type="ECO:0000313" key="5">
    <source>
        <dbReference type="EMBL" id="GAA2272172.1"/>
    </source>
</evidence>
<evidence type="ECO:0000313" key="6">
    <source>
        <dbReference type="Proteomes" id="UP001500305"/>
    </source>
</evidence>
<comment type="cofactor">
    <cofactor evidence="1">
        <name>Mg(2+)</name>
        <dbReference type="ChEBI" id="CHEBI:18420"/>
    </cofactor>
</comment>
<proteinExistence type="predicted"/>
<protein>
    <recommendedName>
        <fullName evidence="4">Nudix hydrolase domain-containing protein</fullName>
    </recommendedName>
</protein>
<dbReference type="PANTHER" id="PTHR43046:SF12">
    <property type="entry name" value="GDP-MANNOSE MANNOSYL HYDROLASE"/>
    <property type="match status" value="1"/>
</dbReference>
<dbReference type="PROSITE" id="PS00893">
    <property type="entry name" value="NUDIX_BOX"/>
    <property type="match status" value="1"/>
</dbReference>
<dbReference type="SUPFAM" id="SSF55811">
    <property type="entry name" value="Nudix"/>
    <property type="match status" value="2"/>
</dbReference>
<organism evidence="5 6">
    <name type="scientific">Kitasatospora cystarginea</name>
    <dbReference type="NCBI Taxonomy" id="58350"/>
    <lineage>
        <taxon>Bacteria</taxon>
        <taxon>Bacillati</taxon>
        <taxon>Actinomycetota</taxon>
        <taxon>Actinomycetes</taxon>
        <taxon>Kitasatosporales</taxon>
        <taxon>Streptomycetaceae</taxon>
        <taxon>Kitasatospora</taxon>
    </lineage>
</organism>